<feature type="region of interest" description="Disordered" evidence="5">
    <location>
        <begin position="312"/>
        <end position="331"/>
    </location>
</feature>
<dbReference type="PANTHER" id="PTHR15012">
    <property type="entry name" value="APICAL PROTEIN/SHROOM-RELATED"/>
    <property type="match status" value="1"/>
</dbReference>
<evidence type="ECO:0000313" key="8">
    <source>
        <dbReference type="RefSeq" id="XP_022241958.1"/>
    </source>
</evidence>
<feature type="region of interest" description="Disordered" evidence="5">
    <location>
        <begin position="528"/>
        <end position="552"/>
    </location>
</feature>
<comment type="similarity">
    <text evidence="2">Belongs to the shroom family.</text>
</comment>
<feature type="compositionally biased region" description="Polar residues" evidence="5">
    <location>
        <begin position="720"/>
        <end position="732"/>
    </location>
</feature>
<evidence type="ECO:0000256" key="4">
    <source>
        <dbReference type="ARBA" id="ARBA00023212"/>
    </source>
</evidence>
<accession>A0ABM1SEA3</accession>
<dbReference type="GeneID" id="106459722"/>
<feature type="compositionally biased region" description="Polar residues" evidence="5">
    <location>
        <begin position="232"/>
        <end position="241"/>
    </location>
</feature>
<dbReference type="InterPro" id="IPR027685">
    <property type="entry name" value="Shroom_fam"/>
</dbReference>
<feature type="domain" description="ASD2" evidence="6">
    <location>
        <begin position="1078"/>
        <end position="1366"/>
    </location>
</feature>
<organism evidence="7 8">
    <name type="scientific">Limulus polyphemus</name>
    <name type="common">Atlantic horseshoe crab</name>
    <dbReference type="NCBI Taxonomy" id="6850"/>
    <lineage>
        <taxon>Eukaryota</taxon>
        <taxon>Metazoa</taxon>
        <taxon>Ecdysozoa</taxon>
        <taxon>Arthropoda</taxon>
        <taxon>Chelicerata</taxon>
        <taxon>Merostomata</taxon>
        <taxon>Xiphosura</taxon>
        <taxon>Limulidae</taxon>
        <taxon>Limulus</taxon>
    </lineage>
</organism>
<dbReference type="Pfam" id="PF08687">
    <property type="entry name" value="ASD2"/>
    <property type="match status" value="1"/>
</dbReference>
<proteinExistence type="inferred from homology"/>
<dbReference type="Gene3D" id="6.10.250.3120">
    <property type="match status" value="1"/>
</dbReference>
<sequence>MSTNVLSPFSEAFDNNTSKSAQRQLLQNGNKISSHEKGKSVHDNAHENSMAQQNCYSVPNVLGLSSGTCPINSKPPTHTNLNSVCHLKMHYEPVNCKAVEISSMVQENPNMAETTVADEKNEARNERSEINKTSFLALSIPSPVNIKGPLKGSKKAPDFQKTLRKAQLEETHHSNNISTVRVITEDGTVTLNTSDTCKAKPTILVTNLRVSPTKQRSSRPLPPTPTPDQENEYQASNNNSGREAVELERITTIQTRHLIPQEKTSICPSPELPLPPPPQTEDIMVQPSSDPLPPPPDPFEIDMIVTATTSTNPYQTSCMSHKSESKDKKYNTERSTRNVMAHRLQLSPPSKGHLPPQVKGYMTHQSAYTNQSASRFYDSSSVTRKHPGLHNVAEKSRENQFGKESNTVSPLHFPGSLPSQLENLNVIQCSQNDHFLDSKQENTIPCHSRCISPTFSVKPNLSERKLSINVIRDNNDPDCHGAITKTKASEDNLFQDHKSMSTKKNDQSPADLLRSDCLVLYHPFSESSSVAKSNGLTPVHVSPSQDLSSSRRQLISTSSSESCIFSEHSSSISFSSISGSNSLDYSLNTYSNSNCVNVLKKPLSRISESSYQNISELREEMTSPIYVNIPLSKQEIVSPSSHEVSSVDGLSSTYFNLSSVHSKKEHSSVPKDTPFNTKHKTASAYLNSSSGHETENDSSPVREGSLPTTNFNNLHEKEQNSTTVPEDTQCTEKTTKYKVSEVHSNNTTGHKRELNFFPSIEDASSIENVTKKKLLPIYSSNDIEHEKELNYFPVPGNASSTNKKVPVYSYNASGHQKEMNVSTVPENASSAESITKIKILPIYPSNSSRHKKELNSTPLAEDIPSTEDIAKFKMSLDCSVNNPEHERELNSSPFPEDTSLTENITKYKSNNIEYEREPNSLPVLEDTLSAENINGQKTSQIDSNISTLFILSPIPKETLSSVGSNTKHQMSPTYSNICPIDKAKHSSSCVPEGLLSASEQASQSYSTNRTVKSKKKENGFVKEESRAHHEHNAMYIPATNNTDSLSSNNRISSSTQTTDTSTPLRKQKTKEELECERLSQAFANYCGDATLRNLLVPASNHKTMSDYLEGLFNLELERGGQPVRKITTTKITTLKDSKTLGFQTFENREEKELPPDSAYFTTSEPKAKLLNRYGKNLDYHQLASQADITEKKEELIPSIDRKLQILRAEQTVIREEMAQNESLGKGITSRIEILAKPNEIDKYKLHVEEMEKIINLLLSISGRLARAQNALMCLPKDTTEEEKRVLQAKCDKLSCQYQEAWWLKDSINKRSEQVAKFLLQYLSGDEYADYEHFIKMKSKLLIDTREIDEKIKLGEEQLVALRNSINFKVSNVNTPVSVAT</sequence>
<feature type="compositionally biased region" description="Polar residues" evidence="5">
    <location>
        <begin position="528"/>
        <end position="547"/>
    </location>
</feature>
<keyword evidence="4" id="KW-0206">Cytoskeleton</keyword>
<protein>
    <submittedName>
        <fullName evidence="8">Uncharacterized protein LOC106459722</fullName>
    </submittedName>
</protein>
<evidence type="ECO:0000256" key="3">
    <source>
        <dbReference type="ARBA" id="ARBA00022490"/>
    </source>
</evidence>
<dbReference type="PROSITE" id="PS51307">
    <property type="entry name" value="ASD2"/>
    <property type="match status" value="1"/>
</dbReference>
<dbReference type="Proteomes" id="UP000694941">
    <property type="component" value="Unplaced"/>
</dbReference>
<dbReference type="RefSeq" id="XP_022241958.1">
    <property type="nucleotide sequence ID" value="XM_022386250.1"/>
</dbReference>
<feature type="compositionally biased region" description="Low complexity" evidence="5">
    <location>
        <begin position="1042"/>
        <end position="1062"/>
    </location>
</feature>
<feature type="region of interest" description="Disordered" evidence="5">
    <location>
        <begin position="685"/>
        <end position="736"/>
    </location>
</feature>
<evidence type="ECO:0000256" key="1">
    <source>
        <dbReference type="ARBA" id="ARBA00004245"/>
    </source>
</evidence>
<feature type="region of interest" description="Disordered" evidence="5">
    <location>
        <begin position="1"/>
        <end position="20"/>
    </location>
</feature>
<keyword evidence="3" id="KW-0963">Cytoplasm</keyword>
<reference evidence="8" key="1">
    <citation type="submission" date="2025-08" db="UniProtKB">
        <authorList>
            <consortium name="RefSeq"/>
        </authorList>
    </citation>
    <scope>IDENTIFICATION</scope>
    <source>
        <tissue evidence="8">Muscle</tissue>
    </source>
</reference>
<keyword evidence="7" id="KW-1185">Reference proteome</keyword>
<evidence type="ECO:0000259" key="6">
    <source>
        <dbReference type="PROSITE" id="PS51307"/>
    </source>
</evidence>
<evidence type="ECO:0000256" key="5">
    <source>
        <dbReference type="SAM" id="MobiDB-lite"/>
    </source>
</evidence>
<gene>
    <name evidence="8" type="primary">LOC106459722</name>
</gene>
<dbReference type="PANTHER" id="PTHR15012:SF32">
    <property type="entry name" value="PROTEIN SHROOM"/>
    <property type="match status" value="1"/>
</dbReference>
<comment type="subcellular location">
    <subcellularLocation>
        <location evidence="1">Cytoplasm</location>
        <location evidence="1">Cytoskeleton</location>
    </subcellularLocation>
</comment>
<feature type="region of interest" description="Disordered" evidence="5">
    <location>
        <begin position="207"/>
        <end position="243"/>
    </location>
</feature>
<evidence type="ECO:0000313" key="7">
    <source>
        <dbReference type="Proteomes" id="UP000694941"/>
    </source>
</evidence>
<name>A0ABM1SEA3_LIMPO</name>
<dbReference type="InterPro" id="IPR014799">
    <property type="entry name" value="ASD2_dom"/>
</dbReference>
<feature type="region of interest" description="Disordered" evidence="5">
    <location>
        <begin position="1038"/>
        <end position="1069"/>
    </location>
</feature>
<feature type="compositionally biased region" description="Basic and acidic residues" evidence="5">
    <location>
        <begin position="321"/>
        <end position="331"/>
    </location>
</feature>
<evidence type="ECO:0000256" key="2">
    <source>
        <dbReference type="ARBA" id="ARBA00006469"/>
    </source>
</evidence>